<accession>A0A1V0S8Q5</accession>
<evidence type="ECO:0000313" key="1">
    <source>
        <dbReference type="EMBL" id="ARF08090.1"/>
    </source>
</evidence>
<dbReference type="EMBL" id="KY684083">
    <property type="protein sequence ID" value="ARF08090.1"/>
    <property type="molecule type" value="Genomic_DNA"/>
</dbReference>
<name>A0A1V0S8Q5_9VIRU</name>
<gene>
    <name evidence="1" type="ORF">Catovirus_1_140</name>
</gene>
<sequence length="391" mass="46257">MTNYFLDLFEKCQIDTKLQDGTIDVYLYSDSGETLKTFKMHTFMLISLDAEYYNTFTSGNFSDEKFGFTLDSFETPDGFMAYVKDFILYITAEKKRIWIDDNHIQKYLTSKRFKHDVYGVHTKDILLWYNNLPKYTFEEFFNQQNRQSVIVSFLSCADVYKRVTAVELKIFKVSEMLIKTDYVTYYDSKKLEFSSERHWYYAYLNCNQTGKYIWAYPNKSVADNIYVYSKTCHILSDDEKKEIYETFFNFTNIIDKNFVTWGLARSLNLLYGYLKKCFPSENIPLINGCLAIQVGIPLVDIEDKICFDFSCSNQCIVRTYTVANVTSDSKDKKIIARKSYKFIKEKYDPFNFEECLGNFIEVEYTHVNEDNWLIKSDFENNKINVVEKNSL</sequence>
<organism evidence="1">
    <name type="scientific">Catovirus CTV1</name>
    <dbReference type="NCBI Taxonomy" id="1977631"/>
    <lineage>
        <taxon>Viruses</taxon>
        <taxon>Varidnaviria</taxon>
        <taxon>Bamfordvirae</taxon>
        <taxon>Nucleocytoviricota</taxon>
        <taxon>Megaviricetes</taxon>
        <taxon>Imitervirales</taxon>
        <taxon>Mimiviridae</taxon>
        <taxon>Klosneuvirinae</taxon>
        <taxon>Catovirus</taxon>
    </lineage>
</organism>
<reference evidence="1" key="1">
    <citation type="journal article" date="2017" name="Science">
        <title>Giant viruses with an expanded complement of translation system components.</title>
        <authorList>
            <person name="Schulz F."/>
            <person name="Yutin N."/>
            <person name="Ivanova N.N."/>
            <person name="Ortega D.R."/>
            <person name="Lee T.K."/>
            <person name="Vierheilig J."/>
            <person name="Daims H."/>
            <person name="Horn M."/>
            <person name="Wagner M."/>
            <person name="Jensen G.J."/>
            <person name="Kyrpides N.C."/>
            <person name="Koonin E.V."/>
            <person name="Woyke T."/>
        </authorList>
    </citation>
    <scope>NUCLEOTIDE SEQUENCE</scope>
    <source>
        <strain evidence="1">CTV1</strain>
    </source>
</reference>
<protein>
    <submittedName>
        <fullName evidence="1">Uncharacterized protein</fullName>
    </submittedName>
</protein>
<proteinExistence type="predicted"/>